<keyword evidence="3" id="KW-1185">Reference proteome</keyword>
<dbReference type="EMBL" id="KN042452">
    <property type="protein sequence ID" value="KFH61736.1"/>
    <property type="molecule type" value="Genomic_DNA"/>
</dbReference>
<organism evidence="2 3">
    <name type="scientific">Podila verticillata NRRL 6337</name>
    <dbReference type="NCBI Taxonomy" id="1069443"/>
    <lineage>
        <taxon>Eukaryota</taxon>
        <taxon>Fungi</taxon>
        <taxon>Fungi incertae sedis</taxon>
        <taxon>Mucoromycota</taxon>
        <taxon>Mortierellomycotina</taxon>
        <taxon>Mortierellomycetes</taxon>
        <taxon>Mortierellales</taxon>
        <taxon>Mortierellaceae</taxon>
        <taxon>Podila</taxon>
    </lineage>
</organism>
<protein>
    <submittedName>
        <fullName evidence="2">Uncharacterized protein</fullName>
    </submittedName>
</protein>
<accession>A0A086TIF9</accession>
<reference evidence="2 3" key="1">
    <citation type="submission" date="2011-02" db="EMBL/GenBank/DDBJ databases">
        <title>The Genome Sequence of Mortierella verticillata NRRL 6337.</title>
        <authorList>
            <consortium name="The Broad Institute Genome Sequencing Platform"/>
            <person name="Russ C."/>
            <person name="Cuomo C."/>
            <person name="Burger G."/>
            <person name="Gray M.W."/>
            <person name="Holland P.W.H."/>
            <person name="King N."/>
            <person name="Lang F.B.F."/>
            <person name="Roger A.J."/>
            <person name="Ruiz-Trillo I."/>
            <person name="Young S.K."/>
            <person name="Zeng Q."/>
            <person name="Gargeya S."/>
            <person name="Alvarado L."/>
            <person name="Berlin A."/>
            <person name="Chapman S.B."/>
            <person name="Chen Z."/>
            <person name="Freedman E."/>
            <person name="Gellesch M."/>
            <person name="Goldberg J."/>
            <person name="Griggs A."/>
            <person name="Gujja S."/>
            <person name="Heilman E."/>
            <person name="Heiman D."/>
            <person name="Howarth C."/>
            <person name="Mehta T."/>
            <person name="Neiman D."/>
            <person name="Pearson M."/>
            <person name="Roberts A."/>
            <person name="Saif S."/>
            <person name="Shea T."/>
            <person name="Shenoy N."/>
            <person name="Sisk P."/>
            <person name="Stolte C."/>
            <person name="Sykes S."/>
            <person name="White J."/>
            <person name="Yandava C."/>
            <person name="Haas B."/>
            <person name="Nusbaum C."/>
            <person name="Birren B."/>
        </authorList>
    </citation>
    <scope>NUCLEOTIDE SEQUENCE [LARGE SCALE GENOMIC DNA]</scope>
    <source>
        <strain evidence="2 3">NRRL 6337</strain>
    </source>
</reference>
<dbReference type="Proteomes" id="UP000243308">
    <property type="component" value="Unassembled WGS sequence"/>
</dbReference>
<dbReference type="AlphaFoldDB" id="A0A086TIF9"/>
<evidence type="ECO:0000256" key="1">
    <source>
        <dbReference type="SAM" id="MobiDB-lite"/>
    </source>
</evidence>
<feature type="region of interest" description="Disordered" evidence="1">
    <location>
        <begin position="152"/>
        <end position="176"/>
    </location>
</feature>
<dbReference type="OrthoDB" id="2375901at2759"/>
<feature type="region of interest" description="Disordered" evidence="1">
    <location>
        <begin position="1"/>
        <end position="100"/>
    </location>
</feature>
<proteinExistence type="predicted"/>
<evidence type="ECO:0000313" key="3">
    <source>
        <dbReference type="Proteomes" id="UP000243308"/>
    </source>
</evidence>
<feature type="compositionally biased region" description="Polar residues" evidence="1">
    <location>
        <begin position="14"/>
        <end position="26"/>
    </location>
</feature>
<name>A0A086TIF9_9FUNG</name>
<feature type="compositionally biased region" description="Basic and acidic residues" evidence="1">
    <location>
        <begin position="152"/>
        <end position="163"/>
    </location>
</feature>
<feature type="compositionally biased region" description="Polar residues" evidence="1">
    <location>
        <begin position="62"/>
        <end position="74"/>
    </location>
</feature>
<evidence type="ECO:0000313" key="2">
    <source>
        <dbReference type="EMBL" id="KFH61736.1"/>
    </source>
</evidence>
<gene>
    <name evidence="2" type="ORF">MVEG_12421</name>
</gene>
<sequence>MYKHQAWSLPRLQDATQQPQTEQRNSFAKKRGMEEEADENENTKKRNIGWSGTRPDELSVVSVGSSPYQVTELPQQLQQQLHHQQSRSMYGFDSPVSAPSTPVFESEPYAHLHPPYPSTEPRLGAHPPTWAMEDVDLVRGVTTGLAASTLAHEDVSREEDGSLHKQQSYQRHQDPGLSQYHYVMGFRANCDKCQRRERGHFAHLVERPSEKA</sequence>